<comment type="caution">
    <text evidence="1">The sequence shown here is derived from an EMBL/GenBank/DDBJ whole genome shotgun (WGS) entry which is preliminary data.</text>
</comment>
<organism evidence="1 2">
    <name type="scientific">Candidatus Segetimicrobium genomatis</name>
    <dbReference type="NCBI Taxonomy" id="2569760"/>
    <lineage>
        <taxon>Bacteria</taxon>
        <taxon>Bacillati</taxon>
        <taxon>Candidatus Sysuimicrobiota</taxon>
        <taxon>Candidatus Sysuimicrobiia</taxon>
        <taxon>Candidatus Sysuimicrobiales</taxon>
        <taxon>Candidatus Segetimicrobiaceae</taxon>
        <taxon>Candidatus Segetimicrobium</taxon>
    </lineage>
</organism>
<sequence>MRERIEAANAQAVGRITSADPVLIDIAPAGEVIPGLVGRMILHSGPPVGWSRMCGAQRGACIGMVLFEGWAKNPAEAEQLLASGAITLEPNHHHQAVGPMAGTITRSLPVFVVKDTASGSRACCRQVEGRQQFGDYSDEALDGLRRWRDIWAPSLRQGIQQKGGVTLRPIIAKALQMGDELHNRPVAATTLFADVMALAMVEAGVSKNNLLATLAHLTYNEFFFLGLSMASAKAFCDAAAGIAYSTVVTAMARNGTEFGIRVSGLGDEWYTAPAPRIDGLYLTGYSADDAGLDMGDSAITETVGWGGFVLGGAPGILSLIGGTSEQAMQISRDMGEITVATHPTYRIPALGFVGAPVGIDIVKVMRSGIVPVIDTAIAHKDPGYPKIGAGMVRAPSECFEKALQAYARRYGLS</sequence>
<dbReference type="InterPro" id="IPR024033">
    <property type="entry name" value="OXTCase_su_AllG_h-dom"/>
</dbReference>
<dbReference type="Pfam" id="PF06545">
    <property type="entry name" value="AllG"/>
    <property type="match status" value="1"/>
</dbReference>
<evidence type="ECO:0000313" key="1">
    <source>
        <dbReference type="EMBL" id="TMJ07221.1"/>
    </source>
</evidence>
<dbReference type="Gene3D" id="1.10.10.660">
    <property type="entry name" value="conserved protein of unknown function from Enterococcus faecalis V583"/>
    <property type="match status" value="1"/>
</dbReference>
<reference evidence="1 2" key="1">
    <citation type="journal article" date="2019" name="Nat. Microbiol.">
        <title>Mediterranean grassland soil C-N compound turnover is dependent on rainfall and depth, and is mediated by genomically divergent microorganisms.</title>
        <authorList>
            <person name="Diamond S."/>
            <person name="Andeer P.F."/>
            <person name="Li Z."/>
            <person name="Crits-Christoph A."/>
            <person name="Burstein D."/>
            <person name="Anantharaman K."/>
            <person name="Lane K.R."/>
            <person name="Thomas B.C."/>
            <person name="Pan C."/>
            <person name="Northen T.R."/>
            <person name="Banfield J.F."/>
        </authorList>
    </citation>
    <scope>NUCLEOTIDE SEQUENCE [LARGE SCALE GENOMIC DNA]</scope>
    <source>
        <strain evidence="1">NP_2</strain>
    </source>
</reference>
<gene>
    <name evidence="1" type="ORF">E6G99_07470</name>
</gene>
<dbReference type="Gene3D" id="3.90.1700.10">
    <property type="entry name" value="v583 domain like"/>
    <property type="match status" value="1"/>
</dbReference>
<dbReference type="InterPro" id="IPR009499">
    <property type="entry name" value="AllG-like"/>
</dbReference>
<dbReference type="Gene3D" id="3.90.1710.10">
    <property type="entry name" value="Enterococcus faecalis V583 domain"/>
    <property type="match status" value="1"/>
</dbReference>
<dbReference type="Proteomes" id="UP000318661">
    <property type="component" value="Unassembled WGS sequence"/>
</dbReference>
<name>A0A537LGU3_9BACT</name>
<dbReference type="AlphaFoldDB" id="A0A537LGU3"/>
<proteinExistence type="predicted"/>
<evidence type="ECO:0000313" key="2">
    <source>
        <dbReference type="Proteomes" id="UP000318661"/>
    </source>
</evidence>
<accession>A0A537LGU3</accession>
<protein>
    <submittedName>
        <fullName evidence="1">DUF1116 domain-containing protein</fullName>
    </submittedName>
</protein>
<dbReference type="EMBL" id="VBAJ01000190">
    <property type="protein sequence ID" value="TMJ07221.1"/>
    <property type="molecule type" value="Genomic_DNA"/>
</dbReference>